<sequence length="531" mass="57010">METSLTQVVLIVTIPPNNETIKHRARDRVAIWNREECRKISGNAAPLAKNLRKYLAKYTTCEVYCGQDLDEQGRLRSMDSRGGHGGLGEHVPIWNRVKKLKISGNASPLAKNLKAYLLRHPDCEVYTGQDLGLSNPSISSATPNRAALAGMATMQHLANSFNARPDAERHVTGNTGEGVHSKAGGEKVTPKETKPSLLDDEASRLLLPDLAAIPEIADALAAGLAGDTNTLSNGIEYRCIAAHGVSCTCHRCMEVEVELYQHLESSCSCSDCASTAETEAMALESETETAASSATNKTTGNDDAEGVLFGNIEEYRPVSAESIGQAAALPAYAGDQRITITSIRTEQGLVLLVPHQALDRGMNGASSGDAAPVVPADLRVDMTKQALASTENRTVSTEPRYLMIPGKHIVAALEGHVSAADESNLCCRCRSNNLDETIPTAVDGAQHDPVAVIETIVDEVGLDVISETPRAAITWRSSPDHEQNREPDLCSSSALQTSSESMPLSTSTSIANRERNLQRAYSDCTIRFIPR</sequence>
<feature type="compositionally biased region" description="Basic and acidic residues" evidence="1">
    <location>
        <begin position="179"/>
        <end position="193"/>
    </location>
</feature>
<proteinExistence type="predicted"/>
<dbReference type="SUPFAM" id="SSF160481">
    <property type="entry name" value="BRK domain-like"/>
    <property type="match status" value="2"/>
</dbReference>
<name>A0A7J7IG49_9RHOD</name>
<evidence type="ECO:0000313" key="3">
    <source>
        <dbReference type="Proteomes" id="UP000530660"/>
    </source>
</evidence>
<dbReference type="AlphaFoldDB" id="A0A7J7IG49"/>
<comment type="caution">
    <text evidence="2">The sequence shown here is derived from an EMBL/GenBank/DDBJ whole genome shotgun (WGS) entry which is preliminary data.</text>
</comment>
<dbReference type="Proteomes" id="UP000530660">
    <property type="component" value="Unassembled WGS sequence"/>
</dbReference>
<accession>A0A7J7IG49</accession>
<evidence type="ECO:0000256" key="1">
    <source>
        <dbReference type="SAM" id="MobiDB-lite"/>
    </source>
</evidence>
<dbReference type="Gene3D" id="3.40.5.120">
    <property type="match status" value="2"/>
</dbReference>
<reference evidence="2 3" key="1">
    <citation type="journal article" date="2020" name="J. Phycol.">
        <title>Comparative genome analysis reveals Cyanidiococcus gen. nov., a new extremophilic red algal genus sister to Cyanidioschyzon (Cyanidioschyzonaceae, Rhodophyta).</title>
        <authorList>
            <person name="Liu S.-L."/>
            <person name="Chiang Y.-R."/>
            <person name="Yoon H.S."/>
            <person name="Fu H.-Y."/>
        </authorList>
    </citation>
    <scope>NUCLEOTIDE SEQUENCE [LARGE SCALE GENOMIC DNA]</scope>
    <source>
        <strain evidence="2 3">THAL066</strain>
    </source>
</reference>
<dbReference type="InterPro" id="IPR037259">
    <property type="entry name" value="BRK_sf"/>
</dbReference>
<evidence type="ECO:0000313" key="2">
    <source>
        <dbReference type="EMBL" id="KAF6001720.1"/>
    </source>
</evidence>
<dbReference type="OrthoDB" id="5836at2759"/>
<feature type="compositionally biased region" description="Basic and acidic residues" evidence="1">
    <location>
        <begin position="478"/>
        <end position="488"/>
    </location>
</feature>
<keyword evidence="3" id="KW-1185">Reference proteome</keyword>
<feature type="compositionally biased region" description="Low complexity" evidence="1">
    <location>
        <begin position="497"/>
        <end position="509"/>
    </location>
</feature>
<dbReference type="EMBL" id="VWRR01000013">
    <property type="protein sequence ID" value="KAF6001720.1"/>
    <property type="molecule type" value="Genomic_DNA"/>
</dbReference>
<feature type="region of interest" description="Disordered" evidence="1">
    <location>
        <begin position="283"/>
        <end position="303"/>
    </location>
</feature>
<feature type="region of interest" description="Disordered" evidence="1">
    <location>
        <begin position="171"/>
        <end position="193"/>
    </location>
</feature>
<feature type="compositionally biased region" description="Low complexity" evidence="1">
    <location>
        <begin position="283"/>
        <end position="299"/>
    </location>
</feature>
<protein>
    <submittedName>
        <fullName evidence="2">Uncharacterized protein</fullName>
    </submittedName>
</protein>
<organism evidence="2 3">
    <name type="scientific">Cyanidiococcus yangmingshanensis</name>
    <dbReference type="NCBI Taxonomy" id="2690220"/>
    <lineage>
        <taxon>Eukaryota</taxon>
        <taxon>Rhodophyta</taxon>
        <taxon>Bangiophyceae</taxon>
        <taxon>Cyanidiales</taxon>
        <taxon>Cyanidiaceae</taxon>
        <taxon>Cyanidiococcus</taxon>
    </lineage>
</organism>
<feature type="region of interest" description="Disordered" evidence="1">
    <location>
        <begin position="475"/>
        <end position="511"/>
    </location>
</feature>
<gene>
    <name evidence="2" type="ORF">F1559_002237</name>
</gene>